<evidence type="ECO:0000313" key="1">
    <source>
        <dbReference type="EMBL" id="CUP22921.1"/>
    </source>
</evidence>
<gene>
    <name evidence="1" type="ORF">ERS852411_02860</name>
</gene>
<reference evidence="1 2" key="1">
    <citation type="submission" date="2015-09" db="EMBL/GenBank/DDBJ databases">
        <authorList>
            <consortium name="Pathogen Informatics"/>
        </authorList>
    </citation>
    <scope>NUCLEOTIDE SEQUENCE [LARGE SCALE GENOMIC DNA]</scope>
    <source>
        <strain evidence="1 2">2789STDY5608854</strain>
    </source>
</reference>
<sequence>MDYHLLPAPPGAPCPRDALRVCRLLKLDDALMDLFQADL</sequence>
<organism evidence="1 2">
    <name type="scientific">Flavonifractor plautii</name>
    <name type="common">Fusobacterium plautii</name>
    <dbReference type="NCBI Taxonomy" id="292800"/>
    <lineage>
        <taxon>Bacteria</taxon>
        <taxon>Bacillati</taxon>
        <taxon>Bacillota</taxon>
        <taxon>Clostridia</taxon>
        <taxon>Eubacteriales</taxon>
        <taxon>Oscillospiraceae</taxon>
        <taxon>Flavonifractor</taxon>
    </lineage>
</organism>
<dbReference type="EMBL" id="CYZT01000290">
    <property type="protein sequence ID" value="CUP22921.1"/>
    <property type="molecule type" value="Genomic_DNA"/>
</dbReference>
<evidence type="ECO:0000313" key="2">
    <source>
        <dbReference type="Proteomes" id="UP000095746"/>
    </source>
</evidence>
<accession>A0A174LJ62</accession>
<name>A0A174LJ62_FLAPL</name>
<dbReference type="Proteomes" id="UP000095746">
    <property type="component" value="Unassembled WGS sequence"/>
</dbReference>
<dbReference type="AlphaFoldDB" id="A0A174LJ62"/>
<proteinExistence type="predicted"/>
<protein>
    <submittedName>
        <fullName evidence="1">Uncharacterized protein</fullName>
    </submittedName>
</protein>